<evidence type="ECO:0000313" key="3">
    <source>
        <dbReference type="Proteomes" id="UP000321513"/>
    </source>
</evidence>
<sequence length="551" mass="63759">MTVDTEILESLFADFVRFLKEEKGESFITFKSSAFVNKDENYKYEVQEKAKESLQQQWWKPEDVGTGRIQEKVLNAISAKPVNQYNWHKNNLIDWRKRDDFKKLAPNTALENTLFNFFKNKIKDSQAFEEFLNIGLSYQLIAYFYFTKHRDLYLPITQERFDEIFVLIGLPEFKTSGRASWDNYSAFINITKQVRDFLKTKDAKATLLDAHTFLYILGSQMREANFPFSVNNAMAREQPAAIASEQIAEESLIHHELPSSPVEVENAILEGNRNRNTYLFAWNPQFWPWDELESNIQKVYGTGTTYVEDWSCGQTKSIMLEDRFFLVKLGTDIKALDTNVKGIIGSGTIVREPYLKKSIQDPSKETLHVDLKFDNLLNPYMEDILSFDILKAGELANQHWSPQSSGISVKPELVDKLEEVWFNFFNSANIRHNPFLPNNNPITYSEGVPYQVTQTVYERSPHARKACIEKYGLSCFVCRFNFAKVYGDIGKDFIHVHHINHISKIGKSYRVDPITDLRPVCPNCHAMLHRQKEGMSIEELKSTLGPGQLRD</sequence>
<comment type="caution">
    <text evidence="2">The sequence shown here is derived from an EMBL/GenBank/DDBJ whole genome shotgun (WGS) entry which is preliminary data.</text>
</comment>
<dbReference type="InterPro" id="IPR002711">
    <property type="entry name" value="HNH"/>
</dbReference>
<dbReference type="Proteomes" id="UP000321513">
    <property type="component" value="Unassembled WGS sequence"/>
</dbReference>
<proteinExistence type="predicted"/>
<feature type="domain" description="HNH" evidence="1">
    <location>
        <begin position="475"/>
        <end position="530"/>
    </location>
</feature>
<dbReference type="InterPro" id="IPR003615">
    <property type="entry name" value="HNH_nuc"/>
</dbReference>
<keyword evidence="3" id="KW-1185">Reference proteome</keyword>
<dbReference type="CDD" id="cd00085">
    <property type="entry name" value="HNHc"/>
    <property type="match status" value="1"/>
</dbReference>
<dbReference type="GO" id="GO:0004519">
    <property type="term" value="F:endonuclease activity"/>
    <property type="evidence" value="ECO:0007669"/>
    <property type="project" value="InterPro"/>
</dbReference>
<dbReference type="RefSeq" id="WP_218029086.1">
    <property type="nucleotide sequence ID" value="NZ_BJYT01000002.1"/>
</dbReference>
<dbReference type="GO" id="GO:0003676">
    <property type="term" value="F:nucleic acid binding"/>
    <property type="evidence" value="ECO:0007669"/>
    <property type="project" value="InterPro"/>
</dbReference>
<dbReference type="Pfam" id="PF01844">
    <property type="entry name" value="HNH"/>
    <property type="match status" value="1"/>
</dbReference>
<gene>
    <name evidence="2" type="ORF">SAE01_08190</name>
</gene>
<dbReference type="EMBL" id="BJYT01000002">
    <property type="protein sequence ID" value="GEO08323.1"/>
    <property type="molecule type" value="Genomic_DNA"/>
</dbReference>
<accession>A0A512B8Q4</accession>
<evidence type="ECO:0000259" key="1">
    <source>
        <dbReference type="Pfam" id="PF01844"/>
    </source>
</evidence>
<organism evidence="2 3">
    <name type="scientific">Segetibacter aerophilus</name>
    <dbReference type="NCBI Taxonomy" id="670293"/>
    <lineage>
        <taxon>Bacteria</taxon>
        <taxon>Pseudomonadati</taxon>
        <taxon>Bacteroidota</taxon>
        <taxon>Chitinophagia</taxon>
        <taxon>Chitinophagales</taxon>
        <taxon>Chitinophagaceae</taxon>
        <taxon>Segetibacter</taxon>
    </lineage>
</organism>
<dbReference type="GO" id="GO:0008270">
    <property type="term" value="F:zinc ion binding"/>
    <property type="evidence" value="ECO:0007669"/>
    <property type="project" value="InterPro"/>
</dbReference>
<name>A0A512B8Q4_9BACT</name>
<evidence type="ECO:0000313" key="2">
    <source>
        <dbReference type="EMBL" id="GEO08323.1"/>
    </source>
</evidence>
<dbReference type="AlphaFoldDB" id="A0A512B8Q4"/>
<reference evidence="2 3" key="1">
    <citation type="submission" date="2019-07" db="EMBL/GenBank/DDBJ databases">
        <title>Whole genome shotgun sequence of Segetibacter aerophilus NBRC 106135.</title>
        <authorList>
            <person name="Hosoyama A."/>
            <person name="Uohara A."/>
            <person name="Ohji S."/>
            <person name="Ichikawa N."/>
        </authorList>
    </citation>
    <scope>NUCLEOTIDE SEQUENCE [LARGE SCALE GENOMIC DNA]</scope>
    <source>
        <strain evidence="2 3">NBRC 106135</strain>
    </source>
</reference>
<protein>
    <recommendedName>
        <fullName evidence="1">HNH domain-containing protein</fullName>
    </recommendedName>
</protein>